<keyword evidence="2" id="KW-1185">Reference proteome</keyword>
<reference evidence="1 2" key="1">
    <citation type="submission" date="2018-11" db="EMBL/GenBank/DDBJ databases">
        <title>Genomic Encyclopedia of Type Strains, Phase IV (KMG-IV): sequencing the most valuable type-strain genomes for metagenomic binning, comparative biology and taxonomic classification.</title>
        <authorList>
            <person name="Goeker M."/>
        </authorList>
    </citation>
    <scope>NUCLEOTIDE SEQUENCE [LARGE SCALE GENOMIC DNA]</scope>
    <source>
        <strain evidence="1 2">DSM 21945</strain>
    </source>
</reference>
<evidence type="ECO:0000313" key="1">
    <source>
        <dbReference type="EMBL" id="ROQ30618.1"/>
    </source>
</evidence>
<dbReference type="EMBL" id="RJUL01000001">
    <property type="protein sequence ID" value="ROQ30618.1"/>
    <property type="molecule type" value="Genomic_DNA"/>
</dbReference>
<dbReference type="Proteomes" id="UP000268033">
    <property type="component" value="Unassembled WGS sequence"/>
</dbReference>
<protein>
    <submittedName>
        <fullName evidence="1">Uncharacterized protein</fullName>
    </submittedName>
</protein>
<gene>
    <name evidence="1" type="ORF">EDC28_101304</name>
</gene>
<dbReference type="AlphaFoldDB" id="A0A3N1PRH0"/>
<evidence type="ECO:0000313" key="2">
    <source>
        <dbReference type="Proteomes" id="UP000268033"/>
    </source>
</evidence>
<sequence>MDCQRDPFHVSLNFVENKITVIVQFMLKVQDVNFTFAPS</sequence>
<proteinExistence type="predicted"/>
<name>A0A3N1PRH0_9GAMM</name>
<comment type="caution">
    <text evidence="1">The sequence shown here is derived from an EMBL/GenBank/DDBJ whole genome shotgun (WGS) entry which is preliminary data.</text>
</comment>
<accession>A0A3N1PRH0</accession>
<organism evidence="1 2">
    <name type="scientific">Gallaecimonas pentaromativorans</name>
    <dbReference type="NCBI Taxonomy" id="584787"/>
    <lineage>
        <taxon>Bacteria</taxon>
        <taxon>Pseudomonadati</taxon>
        <taxon>Pseudomonadota</taxon>
        <taxon>Gammaproteobacteria</taxon>
        <taxon>Enterobacterales</taxon>
        <taxon>Gallaecimonadaceae</taxon>
        <taxon>Gallaecimonas</taxon>
    </lineage>
</organism>
<dbReference type="STRING" id="584787.GCA_001247655_01898"/>